<dbReference type="EMBL" id="JBBVGT010000002">
    <property type="protein sequence ID" value="MFB5945836.1"/>
    <property type="molecule type" value="Genomic_DNA"/>
</dbReference>
<evidence type="ECO:0000313" key="2">
    <source>
        <dbReference type="EMBL" id="MFB5945836.1"/>
    </source>
</evidence>
<evidence type="ECO:0000313" key="3">
    <source>
        <dbReference type="Proteomes" id="UP001580928"/>
    </source>
</evidence>
<name>A0ABV5CE60_9SPHI</name>
<evidence type="ECO:0008006" key="4">
    <source>
        <dbReference type="Google" id="ProtNLM"/>
    </source>
</evidence>
<protein>
    <recommendedName>
        <fullName evidence="4">DUF5671 domain-containing protein</fullName>
    </recommendedName>
</protein>
<keyword evidence="1" id="KW-0472">Membrane</keyword>
<keyword evidence="3" id="KW-1185">Reference proteome</keyword>
<keyword evidence="1" id="KW-1133">Transmembrane helix</keyword>
<keyword evidence="1" id="KW-0812">Transmembrane</keyword>
<gene>
    <name evidence="2" type="ORF">WKR92_08315</name>
</gene>
<feature type="transmembrane region" description="Helical" evidence="1">
    <location>
        <begin position="96"/>
        <end position="118"/>
    </location>
</feature>
<dbReference type="RefSeq" id="WP_375557369.1">
    <property type="nucleotide sequence ID" value="NZ_JBBVGT010000002.1"/>
</dbReference>
<sequence length="151" mass="18194">MLFRKILLNLLAACLVPIVLSLLSLPDLYNAVFHQQYEYYDFQIESLDRYLYLKYGQVFIPLLIISLIFFFFPFQLIKDIYRRDGNSEMLTFFRKWLLLTLIILASIVFFGSIFNIWWDPLYKNLVYIPFAAGFGLIFTTFFHYTLDRYQE</sequence>
<accession>A0ABV5CE60</accession>
<evidence type="ECO:0000256" key="1">
    <source>
        <dbReference type="SAM" id="Phobius"/>
    </source>
</evidence>
<feature type="transmembrane region" description="Helical" evidence="1">
    <location>
        <begin position="124"/>
        <end position="146"/>
    </location>
</feature>
<reference evidence="2 3" key="1">
    <citation type="submission" date="2024-04" db="EMBL/GenBank/DDBJ databases">
        <title>Albibacterium profundi sp. nov., isolated from sediment of the Challenger Deep of Mariana Trench.</title>
        <authorList>
            <person name="Wang Y."/>
        </authorList>
    </citation>
    <scope>NUCLEOTIDE SEQUENCE [LARGE SCALE GENOMIC DNA]</scope>
    <source>
        <strain evidence="2 3">RHL897</strain>
    </source>
</reference>
<comment type="caution">
    <text evidence="2">The sequence shown here is derived from an EMBL/GenBank/DDBJ whole genome shotgun (WGS) entry which is preliminary data.</text>
</comment>
<proteinExistence type="predicted"/>
<dbReference type="Proteomes" id="UP001580928">
    <property type="component" value="Unassembled WGS sequence"/>
</dbReference>
<feature type="transmembrane region" description="Helical" evidence="1">
    <location>
        <begin position="58"/>
        <end position="76"/>
    </location>
</feature>
<organism evidence="2 3">
    <name type="scientific">Albibacterium profundi</name>
    <dbReference type="NCBI Taxonomy" id="3134906"/>
    <lineage>
        <taxon>Bacteria</taxon>
        <taxon>Pseudomonadati</taxon>
        <taxon>Bacteroidota</taxon>
        <taxon>Sphingobacteriia</taxon>
        <taxon>Sphingobacteriales</taxon>
        <taxon>Sphingobacteriaceae</taxon>
        <taxon>Albibacterium</taxon>
    </lineage>
</organism>